<dbReference type="Proteomes" id="UP000789706">
    <property type="component" value="Unassembled WGS sequence"/>
</dbReference>
<protein>
    <submittedName>
        <fullName evidence="1">9230_t:CDS:1</fullName>
    </submittedName>
</protein>
<keyword evidence="2" id="KW-1185">Reference proteome</keyword>
<reference evidence="1" key="1">
    <citation type="submission" date="2021-06" db="EMBL/GenBank/DDBJ databases">
        <authorList>
            <person name="Kallberg Y."/>
            <person name="Tangrot J."/>
            <person name="Rosling A."/>
        </authorList>
    </citation>
    <scope>NUCLEOTIDE SEQUENCE</scope>
    <source>
        <strain evidence="1">AZ414A</strain>
    </source>
</reference>
<accession>A0A9N9C0I9</accession>
<comment type="caution">
    <text evidence="1">The sequence shown here is derived from an EMBL/GenBank/DDBJ whole genome shotgun (WGS) entry which is preliminary data.</text>
</comment>
<evidence type="ECO:0000313" key="2">
    <source>
        <dbReference type="Proteomes" id="UP000789706"/>
    </source>
</evidence>
<feature type="non-terminal residue" evidence="1">
    <location>
        <position position="1"/>
    </location>
</feature>
<gene>
    <name evidence="1" type="ORF">DEBURN_LOCUS8681</name>
</gene>
<evidence type="ECO:0000313" key="1">
    <source>
        <dbReference type="EMBL" id="CAG8583362.1"/>
    </source>
</evidence>
<dbReference type="EMBL" id="CAJVPK010001356">
    <property type="protein sequence ID" value="CAG8583362.1"/>
    <property type="molecule type" value="Genomic_DNA"/>
</dbReference>
<sequence>TMDVKEFLFVLEENIVYELLKDDKIITELVDIFKNSKENIKNIEKSDDSIEPVIIDINVVLTSLENVQMFLFQ</sequence>
<proteinExistence type="predicted"/>
<dbReference type="OrthoDB" id="2417747at2759"/>
<organism evidence="1 2">
    <name type="scientific">Diversispora eburnea</name>
    <dbReference type="NCBI Taxonomy" id="1213867"/>
    <lineage>
        <taxon>Eukaryota</taxon>
        <taxon>Fungi</taxon>
        <taxon>Fungi incertae sedis</taxon>
        <taxon>Mucoromycota</taxon>
        <taxon>Glomeromycotina</taxon>
        <taxon>Glomeromycetes</taxon>
        <taxon>Diversisporales</taxon>
        <taxon>Diversisporaceae</taxon>
        <taxon>Diversispora</taxon>
    </lineage>
</organism>
<dbReference type="AlphaFoldDB" id="A0A9N9C0I9"/>
<name>A0A9N9C0I9_9GLOM</name>